<evidence type="ECO:0000313" key="3">
    <source>
        <dbReference type="EMBL" id="ADO83501.1"/>
    </source>
</evidence>
<reference evidence="3 4" key="1">
    <citation type="journal article" date="2010" name="Stand. Genomic Sci.">
        <title>Complete genome sequence of Ilyobacter polytropus type strain (CuHbu1).</title>
        <authorList>
            <person name="Sikorski J."/>
            <person name="Chertkov O."/>
            <person name="Lapidus A."/>
            <person name="Nolan M."/>
            <person name="Lucas S."/>
            <person name="Del Rio T.G."/>
            <person name="Tice H."/>
            <person name="Cheng J.F."/>
            <person name="Tapia R."/>
            <person name="Han C."/>
            <person name="Goodwin L."/>
            <person name="Pitluck S."/>
            <person name="Liolios K."/>
            <person name="Ivanova N."/>
            <person name="Mavromatis K."/>
            <person name="Mikhailova N."/>
            <person name="Pati A."/>
            <person name="Chen A."/>
            <person name="Palaniappan K."/>
            <person name="Land M."/>
            <person name="Hauser L."/>
            <person name="Chang Y.J."/>
            <person name="Jeffries C.D."/>
            <person name="Brambilla E."/>
            <person name="Yasawong M."/>
            <person name="Rohde M."/>
            <person name="Pukall R."/>
            <person name="Spring S."/>
            <person name="Goker M."/>
            <person name="Woyke T."/>
            <person name="Bristow J."/>
            <person name="Eisen J.A."/>
            <person name="Markowitz V."/>
            <person name="Hugenholtz P."/>
            <person name="Kyrpides N.C."/>
            <person name="Klenk H.P."/>
        </authorList>
    </citation>
    <scope>NUCLEOTIDE SEQUENCE [LARGE SCALE GENOMIC DNA]</scope>
    <source>
        <strain evidence="4">ATCC 51220 / DSM 2926 / LMG 16218 / CuHBu1</strain>
    </source>
</reference>
<dbReference type="KEGG" id="ipo:Ilyop_1730"/>
<name>E3HA96_ILYPC</name>
<evidence type="ECO:0000256" key="1">
    <source>
        <dbReference type="SAM" id="SignalP"/>
    </source>
</evidence>
<dbReference type="GO" id="GO:0043190">
    <property type="term" value="C:ATP-binding cassette (ABC) transporter complex"/>
    <property type="evidence" value="ECO:0007669"/>
    <property type="project" value="InterPro"/>
</dbReference>
<keyword evidence="1" id="KW-0732">Signal</keyword>
<dbReference type="EMBL" id="CP002281">
    <property type="protein sequence ID" value="ADO83501.1"/>
    <property type="molecule type" value="Genomic_DNA"/>
</dbReference>
<protein>
    <submittedName>
        <fullName evidence="3">Substrate-binding region of ABC-type glycine betaine transport system</fullName>
    </submittedName>
</protein>
<dbReference type="AlphaFoldDB" id="E3HA96"/>
<feature type="signal peptide" evidence="1">
    <location>
        <begin position="1"/>
        <end position="18"/>
    </location>
</feature>
<accession>E3HA96</accession>
<dbReference type="Pfam" id="PF04069">
    <property type="entry name" value="OpuAC"/>
    <property type="match status" value="1"/>
</dbReference>
<feature type="chain" id="PRO_5003171140" evidence="1">
    <location>
        <begin position="19"/>
        <end position="297"/>
    </location>
</feature>
<organism evidence="3 4">
    <name type="scientific">Ilyobacter polytropus (strain ATCC 51220 / DSM 2926 / LMG 16218 / CuHBu1)</name>
    <dbReference type="NCBI Taxonomy" id="572544"/>
    <lineage>
        <taxon>Bacteria</taxon>
        <taxon>Fusobacteriati</taxon>
        <taxon>Fusobacteriota</taxon>
        <taxon>Fusobacteriia</taxon>
        <taxon>Fusobacteriales</taxon>
        <taxon>Fusobacteriaceae</taxon>
        <taxon>Ilyobacter</taxon>
    </lineage>
</organism>
<dbReference type="eggNOG" id="COG1732">
    <property type="taxonomic scope" value="Bacteria"/>
</dbReference>
<evidence type="ECO:0000313" key="4">
    <source>
        <dbReference type="Proteomes" id="UP000006875"/>
    </source>
</evidence>
<dbReference type="Gene3D" id="3.40.190.10">
    <property type="entry name" value="Periplasmic binding protein-like II"/>
    <property type="match status" value="1"/>
</dbReference>
<dbReference type="CDD" id="cd13609">
    <property type="entry name" value="PBP2_Opu_like_1"/>
    <property type="match status" value="1"/>
</dbReference>
<dbReference type="SUPFAM" id="SSF53850">
    <property type="entry name" value="Periplasmic binding protein-like II"/>
    <property type="match status" value="1"/>
</dbReference>
<dbReference type="OrthoDB" id="9801163at2"/>
<feature type="domain" description="ABC-type glycine betaine transport system substrate-binding" evidence="2">
    <location>
        <begin position="29"/>
        <end position="292"/>
    </location>
</feature>
<dbReference type="GO" id="GO:0022857">
    <property type="term" value="F:transmembrane transporter activity"/>
    <property type="evidence" value="ECO:0007669"/>
    <property type="project" value="InterPro"/>
</dbReference>
<keyword evidence="4" id="KW-1185">Reference proteome</keyword>
<dbReference type="PROSITE" id="PS51257">
    <property type="entry name" value="PROKAR_LIPOPROTEIN"/>
    <property type="match status" value="1"/>
</dbReference>
<dbReference type="STRING" id="572544.Ilyop_1730"/>
<proteinExistence type="predicted"/>
<dbReference type="Proteomes" id="UP000006875">
    <property type="component" value="Chromosome"/>
</dbReference>
<dbReference type="Gene3D" id="3.40.190.120">
    <property type="entry name" value="Osmoprotection protein (prox), domain 2"/>
    <property type="match status" value="1"/>
</dbReference>
<evidence type="ECO:0000259" key="2">
    <source>
        <dbReference type="Pfam" id="PF04069"/>
    </source>
</evidence>
<gene>
    <name evidence="3" type="ordered locus">Ilyop_1730</name>
</gene>
<dbReference type="InterPro" id="IPR007210">
    <property type="entry name" value="ABC_Gly_betaine_transp_sub-bd"/>
</dbReference>
<dbReference type="HOGENOM" id="CLU_038355_1_0_0"/>
<dbReference type="RefSeq" id="WP_013388168.1">
    <property type="nucleotide sequence ID" value="NC_014632.1"/>
</dbReference>
<sequence>MIKLVRTILLMAAIVVFAACGKKEAEVETIVIGHKNYTEARVLGQLFAVMIEDNTGYNTDVRELGGTQIAYEALKTGDISLYPEYSGTVYGALLGESGMKDPDEVYNHVKEKLKENDNLDFLNPLGYNNTYTLAVRPETAEKYNLKTFSDIAENAGDLVIGATMEFLEREDGMLGLKKTYPGMEFKDEKGLDGGLRYTAIKDGKTDVADAFSTDGKLITYNLVILEDDKNFFPPYYVAPLLNGEFAASHPEVVAALEKLAGQISEDEMQQLNYRADEEGLPARVVAEEFLKERGLIK</sequence>